<evidence type="ECO:0000256" key="3">
    <source>
        <dbReference type="ARBA" id="ARBA00022452"/>
    </source>
</evidence>
<dbReference type="InterPro" id="IPR012910">
    <property type="entry name" value="Plug_dom"/>
</dbReference>
<dbReference type="RefSeq" id="WP_212218512.1">
    <property type="nucleotide sequence ID" value="NZ_JAGUCO010000024.1"/>
</dbReference>
<dbReference type="Pfam" id="PF07715">
    <property type="entry name" value="Plug"/>
    <property type="match status" value="1"/>
</dbReference>
<evidence type="ECO:0000256" key="7">
    <source>
        <dbReference type="ARBA" id="ARBA00023136"/>
    </source>
</evidence>
<keyword evidence="9 10" id="KW-0998">Cell outer membrane</keyword>
<name>A0ABS5K1F9_9BACT</name>
<keyword evidence="6 11" id="KW-0798">TonB box</keyword>
<keyword evidence="5" id="KW-0732">Signal</keyword>
<evidence type="ECO:0000256" key="5">
    <source>
        <dbReference type="ARBA" id="ARBA00022729"/>
    </source>
</evidence>
<dbReference type="PROSITE" id="PS52016">
    <property type="entry name" value="TONB_DEPENDENT_REC_3"/>
    <property type="match status" value="1"/>
</dbReference>
<sequence length="680" mass="76784">MKKIEYIKNSVISFKQWQGVNYAAFNSLHKVVRIGTMLAVYLSWFGFKQTIAQTDSLSINKKISLEEVEVSARRSTAVYSEVGRILHVISRKEIEKLPVYSVQDLLRYAMNVDVRQRGPLGVQADVSIRGGSFDQVMILFNGINVTDPQTGHLSLNLPVDMQSIESVEILEGPGARVYGPGAFSGAINFVTGSKSTNNATVNAMAGQNGLYNVAANTTIKTGKLKSYAAANVANSDGYIDNTDFKNHSIFYQGLLDLGTEKIDFQVGYNDKEYGANAFYTPKYPEQFEQNKTTFASVKMTTGTKVKITPALYWRRHQDRFELFRNEAPSWYTTHNYHLTDVYGANVNAVIPWKLGKTSFGGELRGENIWSNNIGVDMEEPIDVPGEDAQFTKFYERTNMSTFLEHVYNYNKFSVSAGVLMNWNSSLGIGVDFFPGVDVSYWASNNVKLFGSVNKSLRLPTFTDLFYDGPTNIGNPDLKPEEALTYEGGVKYLNDWFSGQVSAYYRQSENLIDWGRLEGEVEYQTRNLSDMDSYGLTFQGRVNVKELAASSPLTSIDFGYAFIDQDKNAPDDYESVYVLDYLKHKFNVAANFQILKKLTAGVNVQWQDREGGYQKYLETGEEVATDYQPFWLTDMRLQWNEAKYKVYVDASNLFDNTYYDLGNVPQPGRWIKAGVQVSLDW</sequence>
<keyword evidence="4 10" id="KW-0812">Transmembrane</keyword>
<evidence type="ECO:0000259" key="12">
    <source>
        <dbReference type="Pfam" id="PF00593"/>
    </source>
</evidence>
<dbReference type="Gene3D" id="2.170.130.10">
    <property type="entry name" value="TonB-dependent receptor, plug domain"/>
    <property type="match status" value="1"/>
</dbReference>
<dbReference type="PANTHER" id="PTHR30069:SF29">
    <property type="entry name" value="HEMOGLOBIN AND HEMOGLOBIN-HAPTOGLOBIN-BINDING PROTEIN 1-RELATED"/>
    <property type="match status" value="1"/>
</dbReference>
<dbReference type="InterPro" id="IPR000531">
    <property type="entry name" value="Beta-barrel_TonB"/>
</dbReference>
<keyword evidence="7 10" id="KW-0472">Membrane</keyword>
<dbReference type="InterPro" id="IPR039426">
    <property type="entry name" value="TonB-dep_rcpt-like"/>
</dbReference>
<comment type="similarity">
    <text evidence="10 11">Belongs to the TonB-dependent receptor family.</text>
</comment>
<dbReference type="Proteomes" id="UP000708576">
    <property type="component" value="Unassembled WGS sequence"/>
</dbReference>
<evidence type="ECO:0000256" key="9">
    <source>
        <dbReference type="ARBA" id="ARBA00023237"/>
    </source>
</evidence>
<comment type="caution">
    <text evidence="14">The sequence shown here is derived from an EMBL/GenBank/DDBJ whole genome shotgun (WGS) entry which is preliminary data.</text>
</comment>
<dbReference type="Pfam" id="PF00593">
    <property type="entry name" value="TonB_dep_Rec_b-barrel"/>
    <property type="match status" value="1"/>
</dbReference>
<dbReference type="SUPFAM" id="SSF56935">
    <property type="entry name" value="Porins"/>
    <property type="match status" value="1"/>
</dbReference>
<evidence type="ECO:0000256" key="11">
    <source>
        <dbReference type="RuleBase" id="RU003357"/>
    </source>
</evidence>
<dbReference type="InterPro" id="IPR036942">
    <property type="entry name" value="Beta-barrel_TonB_sf"/>
</dbReference>
<accession>A0ABS5K1F9</accession>
<keyword evidence="3 10" id="KW-1134">Transmembrane beta strand</keyword>
<evidence type="ECO:0000256" key="2">
    <source>
        <dbReference type="ARBA" id="ARBA00022448"/>
    </source>
</evidence>
<feature type="domain" description="TonB-dependent receptor plug" evidence="13">
    <location>
        <begin position="86"/>
        <end position="186"/>
    </location>
</feature>
<gene>
    <name evidence="14" type="ORF">KEM10_19685</name>
</gene>
<evidence type="ECO:0000256" key="1">
    <source>
        <dbReference type="ARBA" id="ARBA00004571"/>
    </source>
</evidence>
<keyword evidence="8 14" id="KW-0675">Receptor</keyword>
<evidence type="ECO:0000256" key="6">
    <source>
        <dbReference type="ARBA" id="ARBA00023077"/>
    </source>
</evidence>
<evidence type="ECO:0000259" key="13">
    <source>
        <dbReference type="Pfam" id="PF07715"/>
    </source>
</evidence>
<dbReference type="PANTHER" id="PTHR30069">
    <property type="entry name" value="TONB-DEPENDENT OUTER MEMBRANE RECEPTOR"/>
    <property type="match status" value="1"/>
</dbReference>
<comment type="subcellular location">
    <subcellularLocation>
        <location evidence="1 10">Cell outer membrane</location>
        <topology evidence="1 10">Multi-pass membrane protein</topology>
    </subcellularLocation>
</comment>
<dbReference type="InterPro" id="IPR037066">
    <property type="entry name" value="Plug_dom_sf"/>
</dbReference>
<feature type="domain" description="TonB-dependent receptor-like beta-barrel" evidence="12">
    <location>
        <begin position="240"/>
        <end position="652"/>
    </location>
</feature>
<evidence type="ECO:0000256" key="10">
    <source>
        <dbReference type="PROSITE-ProRule" id="PRU01360"/>
    </source>
</evidence>
<evidence type="ECO:0000313" key="15">
    <source>
        <dbReference type="Proteomes" id="UP000708576"/>
    </source>
</evidence>
<dbReference type="EMBL" id="JAGUCO010000024">
    <property type="protein sequence ID" value="MBS2100516.1"/>
    <property type="molecule type" value="Genomic_DNA"/>
</dbReference>
<evidence type="ECO:0000313" key="14">
    <source>
        <dbReference type="EMBL" id="MBS2100516.1"/>
    </source>
</evidence>
<proteinExistence type="inferred from homology"/>
<evidence type="ECO:0000256" key="4">
    <source>
        <dbReference type="ARBA" id="ARBA00022692"/>
    </source>
</evidence>
<keyword evidence="15" id="KW-1185">Reference proteome</keyword>
<evidence type="ECO:0000256" key="8">
    <source>
        <dbReference type="ARBA" id="ARBA00023170"/>
    </source>
</evidence>
<dbReference type="Gene3D" id="2.40.170.20">
    <property type="entry name" value="TonB-dependent receptor, beta-barrel domain"/>
    <property type="match status" value="1"/>
</dbReference>
<keyword evidence="2 10" id="KW-0813">Transport</keyword>
<organism evidence="14 15">
    <name type="scientific">Carboxylicivirga linearis</name>
    <dbReference type="NCBI Taxonomy" id="1628157"/>
    <lineage>
        <taxon>Bacteria</taxon>
        <taxon>Pseudomonadati</taxon>
        <taxon>Bacteroidota</taxon>
        <taxon>Bacteroidia</taxon>
        <taxon>Marinilabiliales</taxon>
        <taxon>Marinilabiliaceae</taxon>
        <taxon>Carboxylicivirga</taxon>
    </lineage>
</organism>
<reference evidence="14 15" key="1">
    <citation type="journal article" date="2015" name="Int. J. Syst. Evol. Microbiol.">
        <title>Carboxylicivirga linearis sp. nov., isolated from a sea cucumber culture pond.</title>
        <authorList>
            <person name="Wang F.Q."/>
            <person name="Zhou Y.X."/>
            <person name="Lin X.Z."/>
            <person name="Chen G.J."/>
            <person name="Du Z.J."/>
        </authorList>
    </citation>
    <scope>NUCLEOTIDE SEQUENCE [LARGE SCALE GENOMIC DNA]</scope>
    <source>
        <strain evidence="14 15">FB218</strain>
    </source>
</reference>
<protein>
    <submittedName>
        <fullName evidence="14">TonB-dependent receptor</fullName>
    </submittedName>
</protein>